<reference evidence="1" key="1">
    <citation type="journal article" date="2021" name="Proc. Natl. Acad. Sci. U.S.A.">
        <title>A Catalog of Tens of Thousands of Viruses from Human Metagenomes Reveals Hidden Associations with Chronic Diseases.</title>
        <authorList>
            <person name="Tisza M.J."/>
            <person name="Buck C.B."/>
        </authorList>
    </citation>
    <scope>NUCLEOTIDE SEQUENCE</scope>
    <source>
        <strain evidence="1">CtIty1</strain>
    </source>
</reference>
<name>A0A8S5TGX7_9CAUD</name>
<organism evidence="1">
    <name type="scientific">Myoviridae sp. ctIty1</name>
    <dbReference type="NCBI Taxonomy" id="2827673"/>
    <lineage>
        <taxon>Viruses</taxon>
        <taxon>Duplodnaviria</taxon>
        <taxon>Heunggongvirae</taxon>
        <taxon>Uroviricota</taxon>
        <taxon>Caudoviricetes</taxon>
    </lineage>
</organism>
<accession>A0A8S5TGX7</accession>
<protein>
    <submittedName>
        <fullName evidence="1">Uncharacterized protein</fullName>
    </submittedName>
</protein>
<proteinExistence type="predicted"/>
<dbReference type="EMBL" id="BK032823">
    <property type="protein sequence ID" value="DAF62526.1"/>
    <property type="molecule type" value="Genomic_DNA"/>
</dbReference>
<evidence type="ECO:0000313" key="1">
    <source>
        <dbReference type="EMBL" id="DAF62526.1"/>
    </source>
</evidence>
<sequence>MFSAIIKDAESGYKGFVNSIDELIEHIESLYKGNKNFKRSWDKYDSFGKIKFVLFSSIKDNPLDNLILSHTLKIQTNYIDIESLIKLANYLGIDEKAEYKSMDGTVTTNLNVLSNILGLWRVWDKLSIQYTRMKENIRDYTNGEYPYYDSLDTDPFYFMS</sequence>